<proteinExistence type="predicted"/>
<name>A0A9P8PEC0_9ASCO</name>
<protein>
    <submittedName>
        <fullName evidence="1">Uncharacterized protein</fullName>
    </submittedName>
</protein>
<keyword evidence="2" id="KW-1185">Reference proteome</keyword>
<accession>A0A9P8PEC0</accession>
<comment type="caution">
    <text evidence="1">The sequence shown here is derived from an EMBL/GenBank/DDBJ whole genome shotgun (WGS) entry which is preliminary data.</text>
</comment>
<dbReference type="EMBL" id="JAEUBD010000983">
    <property type="protein sequence ID" value="KAH3669894.1"/>
    <property type="molecule type" value="Genomic_DNA"/>
</dbReference>
<evidence type="ECO:0000313" key="1">
    <source>
        <dbReference type="EMBL" id="KAH3669894.1"/>
    </source>
</evidence>
<organism evidence="1 2">
    <name type="scientific">Ogataea polymorpha</name>
    <dbReference type="NCBI Taxonomy" id="460523"/>
    <lineage>
        <taxon>Eukaryota</taxon>
        <taxon>Fungi</taxon>
        <taxon>Dikarya</taxon>
        <taxon>Ascomycota</taxon>
        <taxon>Saccharomycotina</taxon>
        <taxon>Pichiomycetes</taxon>
        <taxon>Pichiales</taxon>
        <taxon>Pichiaceae</taxon>
        <taxon>Ogataea</taxon>
    </lineage>
</organism>
<dbReference type="AlphaFoldDB" id="A0A9P8PEC0"/>
<sequence>MLEPQSRLRFRADGSLSGIPSVKNHLQILTIMVLKVSMELGVLVLSRDNGSLTITTIQPFTVAEIIFYDEKYGVLNNCQLLQTTNIRAYKSR</sequence>
<dbReference type="Proteomes" id="UP000788993">
    <property type="component" value="Unassembled WGS sequence"/>
</dbReference>
<reference evidence="1" key="1">
    <citation type="journal article" date="2021" name="Open Biol.">
        <title>Shared evolutionary footprints suggest mitochondrial oxidative damage underlies multiple complex I losses in fungi.</title>
        <authorList>
            <person name="Schikora-Tamarit M.A."/>
            <person name="Marcet-Houben M."/>
            <person name="Nosek J."/>
            <person name="Gabaldon T."/>
        </authorList>
    </citation>
    <scope>NUCLEOTIDE SEQUENCE</scope>
    <source>
        <strain evidence="1">NCAIM Y.01608</strain>
    </source>
</reference>
<gene>
    <name evidence="1" type="ORF">OGATHE_002706</name>
</gene>
<evidence type="ECO:0000313" key="2">
    <source>
        <dbReference type="Proteomes" id="UP000788993"/>
    </source>
</evidence>
<reference evidence="1" key="2">
    <citation type="submission" date="2021-01" db="EMBL/GenBank/DDBJ databases">
        <authorList>
            <person name="Schikora-Tamarit M.A."/>
        </authorList>
    </citation>
    <scope>NUCLEOTIDE SEQUENCE</scope>
    <source>
        <strain evidence="1">NCAIM Y.01608</strain>
    </source>
</reference>